<comment type="caution">
    <text evidence="3">The sequence shown here is derived from an EMBL/GenBank/DDBJ whole genome shotgun (WGS) entry which is preliminary data.</text>
</comment>
<dbReference type="GO" id="GO:0003743">
    <property type="term" value="F:translation initiation factor activity"/>
    <property type="evidence" value="ECO:0007669"/>
    <property type="project" value="UniProtKB-KW"/>
</dbReference>
<feature type="compositionally biased region" description="Low complexity" evidence="1">
    <location>
        <begin position="348"/>
        <end position="375"/>
    </location>
</feature>
<name>A0A367ZRF9_9BACT</name>
<evidence type="ECO:0000313" key="3">
    <source>
        <dbReference type="EMBL" id="RCK80713.1"/>
    </source>
</evidence>
<organism evidence="3 4">
    <name type="scientific">Candidatus Ozemobacter sibiricus</name>
    <dbReference type="NCBI Taxonomy" id="2268124"/>
    <lineage>
        <taxon>Bacteria</taxon>
        <taxon>Candidatus Ozemobacteria</taxon>
        <taxon>Candidatus Ozemobacterales</taxon>
        <taxon>Candidatus Ozemobacteraceae</taxon>
        <taxon>Candidatus Ozemobacter</taxon>
    </lineage>
</organism>
<protein>
    <submittedName>
        <fullName evidence="3">Translation initiation factor 2</fullName>
    </submittedName>
</protein>
<dbReference type="Proteomes" id="UP000252355">
    <property type="component" value="Unassembled WGS sequence"/>
</dbReference>
<evidence type="ECO:0000313" key="4">
    <source>
        <dbReference type="Proteomes" id="UP000252355"/>
    </source>
</evidence>
<feature type="compositionally biased region" description="Polar residues" evidence="1">
    <location>
        <begin position="332"/>
        <end position="347"/>
    </location>
</feature>
<evidence type="ECO:0000256" key="2">
    <source>
        <dbReference type="SAM" id="Phobius"/>
    </source>
</evidence>
<feature type="compositionally biased region" description="Low complexity" evidence="1">
    <location>
        <begin position="252"/>
        <end position="267"/>
    </location>
</feature>
<accession>A0A367ZRF9</accession>
<evidence type="ECO:0000256" key="1">
    <source>
        <dbReference type="SAM" id="MobiDB-lite"/>
    </source>
</evidence>
<dbReference type="AlphaFoldDB" id="A0A367ZRF9"/>
<feature type="transmembrane region" description="Helical" evidence="2">
    <location>
        <begin position="393"/>
        <end position="413"/>
    </location>
</feature>
<keyword evidence="2" id="KW-0812">Transmembrane</keyword>
<dbReference type="EMBL" id="QOQW01000005">
    <property type="protein sequence ID" value="RCK80713.1"/>
    <property type="molecule type" value="Genomic_DNA"/>
</dbReference>
<feature type="region of interest" description="Disordered" evidence="1">
    <location>
        <begin position="128"/>
        <end position="375"/>
    </location>
</feature>
<keyword evidence="3" id="KW-0396">Initiation factor</keyword>
<keyword evidence="3" id="KW-0648">Protein biosynthesis</keyword>
<keyword evidence="2" id="KW-0472">Membrane</keyword>
<keyword evidence="2" id="KW-1133">Transmembrane helix</keyword>
<gene>
    <name evidence="3" type="ORF">OZSIB_3026</name>
</gene>
<reference evidence="3 4" key="1">
    <citation type="submission" date="2018-05" db="EMBL/GenBank/DDBJ databases">
        <title>A metagenomic window into the 2 km-deep terrestrial subsurface aquifer revealed taxonomically and functionally diverse microbial community comprising novel uncultured bacterial lineages.</title>
        <authorList>
            <person name="Kadnikov V.V."/>
            <person name="Mardanov A.V."/>
            <person name="Beletsky A.V."/>
            <person name="Banks D."/>
            <person name="Pimenov N.V."/>
            <person name="Frank Y.A."/>
            <person name="Karnachuk O.V."/>
            <person name="Ravin N.V."/>
        </authorList>
    </citation>
    <scope>NUCLEOTIDE SEQUENCE [LARGE SCALE GENOMIC DNA]</scope>
    <source>
        <strain evidence="3">BY5</strain>
    </source>
</reference>
<sequence>MPPMPPHLPAAVLADLQPYFEAGEKVIGAISAGSGQIGRPGELWLVLTGTRLYFHTRETGKDPVIALLPRSDLASITYYQHSRGITLTFVPRSSPRSVSKISFPKTQRAAVETFCEPLASLITFEAEGRPGASSQAEPPGGPLSGTPLRPLAEDAPAPPRPSTGGGIPSSPAPPLSPEPSRAAAAGGQRSPGTPAPSGPTAAPGSPVTAAPDTMPAGRSSPAQAVPGLAERAFPAPSPAQPVEAPELPAPLRSAGASTASARPASAPVDRAREPPRVEWPAGGQRSEASPPGRSLAPGASAGTSTGAVPGAVGRPAPTATGSERRSPGETGTRASISSEKSPPGGSSTPAFGVAAPASASSGARPAATRGPGVAPTGVAAADVRLASEAGEGPGFRCTLLATAAALTVAFLWYRLFRALSGSR</sequence>
<feature type="compositionally biased region" description="Low complexity" evidence="1">
    <location>
        <begin position="296"/>
        <end position="313"/>
    </location>
</feature>
<proteinExistence type="predicted"/>